<keyword evidence="3" id="KW-1185">Reference proteome</keyword>
<feature type="region of interest" description="Disordered" evidence="1">
    <location>
        <begin position="95"/>
        <end position="126"/>
    </location>
</feature>
<protein>
    <submittedName>
        <fullName evidence="2">Uncharacterized protein</fullName>
    </submittedName>
</protein>
<dbReference type="AlphaFoldDB" id="A0A2S5IVT4"/>
<gene>
    <name evidence="2" type="ORF">C4K88_13035</name>
</gene>
<sequence length="126" mass="13694">MRHAGLTLPAVWDHFQNLGGAIGHLEVDAYLHGLMFLPRGDRNALTQAVNELLDDEEAAGHSACCRAPYSAVDEDATARGALAYPSCRVSRRGRWGRRIATPGRPASSSGRRPQGLSPVPPLRRDR</sequence>
<proteinExistence type="predicted"/>
<dbReference type="Proteomes" id="UP000239297">
    <property type="component" value="Unassembled WGS sequence"/>
</dbReference>
<name>A0A2S5IVT4_9MICC</name>
<organism evidence="2 3">
    <name type="scientific">Arthrobacter pityocampae</name>
    <dbReference type="NCBI Taxonomy" id="547334"/>
    <lineage>
        <taxon>Bacteria</taxon>
        <taxon>Bacillati</taxon>
        <taxon>Actinomycetota</taxon>
        <taxon>Actinomycetes</taxon>
        <taxon>Micrococcales</taxon>
        <taxon>Micrococcaceae</taxon>
        <taxon>Arthrobacter</taxon>
    </lineage>
</organism>
<comment type="caution">
    <text evidence="2">The sequence shown here is derived from an EMBL/GenBank/DDBJ whole genome shotgun (WGS) entry which is preliminary data.</text>
</comment>
<accession>A0A2S5IVT4</accession>
<dbReference type="EMBL" id="PRKW01000005">
    <property type="protein sequence ID" value="PPB48647.1"/>
    <property type="molecule type" value="Genomic_DNA"/>
</dbReference>
<evidence type="ECO:0000256" key="1">
    <source>
        <dbReference type="SAM" id="MobiDB-lite"/>
    </source>
</evidence>
<reference evidence="2 3" key="1">
    <citation type="journal article" date="2014" name="Int. J. Syst. Evol. Microbiol.">
        <title>Arthrobacter pityocampae sp. nov., isolated from Thaumetopoea pityocampa (Lep., Thaumetopoeidae).</title>
        <authorList>
            <person name="Ince I.A."/>
            <person name="Demirbag Z."/>
            <person name="Kati H."/>
        </authorList>
    </citation>
    <scope>NUCLEOTIDE SEQUENCE [LARGE SCALE GENOMIC DNA]</scope>
    <source>
        <strain evidence="2 3">Tp2</strain>
    </source>
</reference>
<evidence type="ECO:0000313" key="2">
    <source>
        <dbReference type="EMBL" id="PPB48647.1"/>
    </source>
</evidence>
<evidence type="ECO:0000313" key="3">
    <source>
        <dbReference type="Proteomes" id="UP000239297"/>
    </source>
</evidence>